<name>A0AA39WPN4_9PEZI</name>
<dbReference type="SUPFAM" id="SSF56112">
    <property type="entry name" value="Protein kinase-like (PK-like)"/>
    <property type="match status" value="1"/>
</dbReference>
<evidence type="ECO:0000313" key="3">
    <source>
        <dbReference type="EMBL" id="KAK0619095.1"/>
    </source>
</evidence>
<reference evidence="3" key="1">
    <citation type="submission" date="2023-06" db="EMBL/GenBank/DDBJ databases">
        <title>Genome-scale phylogeny and comparative genomics of the fungal order Sordariales.</title>
        <authorList>
            <consortium name="Lawrence Berkeley National Laboratory"/>
            <person name="Hensen N."/>
            <person name="Bonometti L."/>
            <person name="Westerberg I."/>
            <person name="Brannstrom I.O."/>
            <person name="Guillou S."/>
            <person name="Cros-Aarteil S."/>
            <person name="Calhoun S."/>
            <person name="Haridas S."/>
            <person name="Kuo A."/>
            <person name="Mondo S."/>
            <person name="Pangilinan J."/>
            <person name="Riley R."/>
            <person name="Labutti K."/>
            <person name="Andreopoulos B."/>
            <person name="Lipzen A."/>
            <person name="Chen C."/>
            <person name="Yanf M."/>
            <person name="Daum C."/>
            <person name="Ng V."/>
            <person name="Clum A."/>
            <person name="Steindorff A."/>
            <person name="Ohm R."/>
            <person name="Martin F."/>
            <person name="Silar P."/>
            <person name="Natvig D."/>
            <person name="Lalanne C."/>
            <person name="Gautier V."/>
            <person name="Ament-Velasquez S.L."/>
            <person name="Kruys A."/>
            <person name="Hutchinson M.I."/>
            <person name="Powell A.J."/>
            <person name="Barry K."/>
            <person name="Miller A.N."/>
            <person name="Grigoriev I.V."/>
            <person name="Debuchy R."/>
            <person name="Gladieux P."/>
            <person name="Thoren M.H."/>
            <person name="Johannesson H."/>
        </authorList>
    </citation>
    <scope>NUCLEOTIDE SEQUENCE</scope>
    <source>
        <strain evidence="3">CBS 606.72</strain>
    </source>
</reference>
<dbReference type="AlphaFoldDB" id="A0AA39WPN4"/>
<dbReference type="EMBL" id="JAULSU010000004">
    <property type="protein sequence ID" value="KAK0619095.1"/>
    <property type="molecule type" value="Genomic_DNA"/>
</dbReference>
<organism evidence="3 4">
    <name type="scientific">Immersiella caudata</name>
    <dbReference type="NCBI Taxonomy" id="314043"/>
    <lineage>
        <taxon>Eukaryota</taxon>
        <taxon>Fungi</taxon>
        <taxon>Dikarya</taxon>
        <taxon>Ascomycota</taxon>
        <taxon>Pezizomycotina</taxon>
        <taxon>Sordariomycetes</taxon>
        <taxon>Sordariomycetidae</taxon>
        <taxon>Sordariales</taxon>
        <taxon>Lasiosphaeriaceae</taxon>
        <taxon>Immersiella</taxon>
    </lineage>
</organism>
<feature type="region of interest" description="Disordered" evidence="1">
    <location>
        <begin position="134"/>
        <end position="154"/>
    </location>
</feature>
<protein>
    <recommendedName>
        <fullName evidence="2">Aminoglycoside phosphotransferase domain-containing protein</fullName>
    </recommendedName>
</protein>
<dbReference type="InterPro" id="IPR051678">
    <property type="entry name" value="AGP_Transferase"/>
</dbReference>
<evidence type="ECO:0000256" key="1">
    <source>
        <dbReference type="SAM" id="MobiDB-lite"/>
    </source>
</evidence>
<evidence type="ECO:0000259" key="2">
    <source>
        <dbReference type="Pfam" id="PF01636"/>
    </source>
</evidence>
<accession>A0AA39WPN4</accession>
<feature type="domain" description="Aminoglycoside phosphotransferase" evidence="2">
    <location>
        <begin position="48"/>
        <end position="140"/>
    </location>
</feature>
<dbReference type="InterPro" id="IPR011009">
    <property type="entry name" value="Kinase-like_dom_sf"/>
</dbReference>
<dbReference type="InterPro" id="IPR002575">
    <property type="entry name" value="Aminoglycoside_PTrfase"/>
</dbReference>
<dbReference type="PANTHER" id="PTHR21310">
    <property type="entry name" value="AMINOGLYCOSIDE PHOSPHOTRANSFERASE-RELATED-RELATED"/>
    <property type="match status" value="1"/>
</dbReference>
<dbReference type="Pfam" id="PF01636">
    <property type="entry name" value="APH"/>
    <property type="match status" value="1"/>
</dbReference>
<gene>
    <name evidence="3" type="ORF">B0T14DRAFT_431888</name>
</gene>
<proteinExistence type="predicted"/>
<dbReference type="Proteomes" id="UP001175000">
    <property type="component" value="Unassembled WGS sequence"/>
</dbReference>
<dbReference type="Gene3D" id="3.30.200.20">
    <property type="entry name" value="Phosphorylase Kinase, domain 1"/>
    <property type="match status" value="1"/>
</dbReference>
<dbReference type="PANTHER" id="PTHR21310:SF15">
    <property type="entry name" value="AMINOGLYCOSIDE PHOSPHOTRANSFERASE DOMAIN-CONTAINING PROTEIN"/>
    <property type="match status" value="1"/>
</dbReference>
<keyword evidence="4" id="KW-1185">Reference proteome</keyword>
<comment type="caution">
    <text evidence="3">The sequence shown here is derived from an EMBL/GenBank/DDBJ whole genome shotgun (WGS) entry which is preliminary data.</text>
</comment>
<sequence length="548" mass="60951">MPTNSATGKKPKVFFYANFNLDNLIQLAERLRGHPCTCEASQTPKAGAYNFAIFLSFDDGVEWVFRAPSSSRAPPGNITERLLASEAATLKYVRKHTTIPVPEVFHYSATYDNDIGIPFILMSKAPGNPLSKYNWQTHPHEQPGPRKAGRPVTDQEKAKIMHQLGRFARQLFDLRFPTMGSLLEGDEGCYVGECLSPGHIFEDRGTIEDMERGPFHSESEYFVSLATALRLHAEQLPMGYHVLRAPLPVPQEYSDFAEYHAATDRWNDFVTIGGLAESSANRFQYCLASELLQDTVIPNMINPAACSLAPGFPLYHHDISTQNLFIDDDMNITCVIDWAFCSTVPPAQLLSTPGLPHPRDLILNKPLSDAFQTGFEAENEQNNKIHTLRPDDWKRGEMISRFMRVVNQDALQDYHHLQALCELAQARRDEDDQADVDEQRGLATALVTRAATPNAAVMADELAADDEPESDMREREKRYFDVCGCQRRALAEKVALASSMNPRFVADARLWRCVAEVLEDRGGVELEFGAPGGVPTAEVEDGAGGGCS</sequence>
<evidence type="ECO:0000313" key="4">
    <source>
        <dbReference type="Proteomes" id="UP001175000"/>
    </source>
</evidence>